<comment type="caution">
    <text evidence="1">The sequence shown here is derived from an EMBL/GenBank/DDBJ whole genome shotgun (WGS) entry which is preliminary data.</text>
</comment>
<dbReference type="EMBL" id="CANHGI010000003">
    <property type="protein sequence ID" value="CAI5446361.1"/>
    <property type="molecule type" value="Genomic_DNA"/>
</dbReference>
<accession>A0A9P1ILP5</accession>
<evidence type="ECO:0000313" key="2">
    <source>
        <dbReference type="Proteomes" id="UP001152747"/>
    </source>
</evidence>
<dbReference type="AlphaFoldDB" id="A0A9P1ILP5"/>
<reference evidence="1" key="1">
    <citation type="submission" date="2022-11" db="EMBL/GenBank/DDBJ databases">
        <authorList>
            <person name="Kikuchi T."/>
        </authorList>
    </citation>
    <scope>NUCLEOTIDE SEQUENCE</scope>
    <source>
        <strain evidence="1">PS1010</strain>
    </source>
</reference>
<protein>
    <submittedName>
        <fullName evidence="1">Uncharacterized protein</fullName>
    </submittedName>
</protein>
<sequence length="354" mass="42261">MFELEFYELSAAKESSDAAEQQAETKLAADNEAIVDQTAKEIGPLSDRVNLNLTTLIKGIFAFCSMSNKLRYRRRRLSKIILTNLPKFTNRAICYQFTTDKSIGRQKKQILKLAIEINEHFDQYEQFKVFEQQFKVIVQESTSLLINMNNSKWMSNNSKLLFKNRHRYQYEQFKVDEQQFKVIVQESTSLLINMNNSKWMSNNSKLLFKNRHRYQYEQFKVDEQQFKVIVQESTSLLINMNNSKCSSNNSKLLFKNRHRYQYEQFKVFEQQFKVIVQESTSLLINMNNSKWMSNNSKLLFKNRHRYQYEQFKVDEQQFKVIVQESTSLLRDSLQIYHGYSAIWTFIIVFDFSTI</sequence>
<gene>
    <name evidence="1" type="ORF">CAMP_LOCUS8998</name>
</gene>
<evidence type="ECO:0000313" key="1">
    <source>
        <dbReference type="EMBL" id="CAI5446361.1"/>
    </source>
</evidence>
<proteinExistence type="predicted"/>
<organism evidence="1 2">
    <name type="scientific">Caenorhabditis angaria</name>
    <dbReference type="NCBI Taxonomy" id="860376"/>
    <lineage>
        <taxon>Eukaryota</taxon>
        <taxon>Metazoa</taxon>
        <taxon>Ecdysozoa</taxon>
        <taxon>Nematoda</taxon>
        <taxon>Chromadorea</taxon>
        <taxon>Rhabditida</taxon>
        <taxon>Rhabditina</taxon>
        <taxon>Rhabditomorpha</taxon>
        <taxon>Rhabditoidea</taxon>
        <taxon>Rhabditidae</taxon>
        <taxon>Peloderinae</taxon>
        <taxon>Caenorhabditis</taxon>
    </lineage>
</organism>
<name>A0A9P1ILP5_9PELO</name>
<keyword evidence="2" id="KW-1185">Reference proteome</keyword>
<dbReference type="Proteomes" id="UP001152747">
    <property type="component" value="Unassembled WGS sequence"/>
</dbReference>